<feature type="domain" description="Pyrimidine nucleoside phosphorylase C-terminal" evidence="4">
    <location>
        <begin position="418"/>
        <end position="484"/>
    </location>
</feature>
<evidence type="ECO:0000313" key="5">
    <source>
        <dbReference type="EMBL" id="VDS11001.1"/>
    </source>
</evidence>
<dbReference type="Gene3D" id="2.40.40.20">
    <property type="match status" value="1"/>
</dbReference>
<dbReference type="AlphaFoldDB" id="A0A447IU36"/>
<dbReference type="InterPro" id="IPR036566">
    <property type="entry name" value="PYNP-like_C_sf"/>
</dbReference>
<name>A0A447IU36_9ARCH</name>
<dbReference type="SUPFAM" id="SSF52418">
    <property type="entry name" value="Nucleoside phosphorylase/phosphoribosyltransferase catalytic domain"/>
    <property type="match status" value="1"/>
</dbReference>
<dbReference type="GO" id="GO:0006196">
    <property type="term" value="P:AMP catabolic process"/>
    <property type="evidence" value="ECO:0007669"/>
    <property type="project" value="TreeGrafter"/>
</dbReference>
<dbReference type="GO" id="GO:0004645">
    <property type="term" value="F:1,4-alpha-oligoglucan phosphorylase activity"/>
    <property type="evidence" value="ECO:0007669"/>
    <property type="project" value="InterPro"/>
</dbReference>
<reference evidence="5" key="1">
    <citation type="submission" date="2018-12" db="EMBL/GenBank/DDBJ databases">
        <authorList>
            <person name="Jaffe A."/>
        </authorList>
    </citation>
    <scope>NUCLEOTIDE SEQUENCE</scope>
</reference>
<dbReference type="Gene3D" id="1.20.970.10">
    <property type="entry name" value="Transferase, Pyrimidine Nucleoside Phosphorylase, Chain C"/>
    <property type="match status" value="1"/>
</dbReference>
<dbReference type="SUPFAM" id="SSF54680">
    <property type="entry name" value="Pyrimidine nucleoside phosphorylase C-terminal domain"/>
    <property type="match status" value="1"/>
</dbReference>
<gene>
    <name evidence="5" type="primary">deoA</name>
</gene>
<accession>A0A447IU36</accession>
<keyword evidence="1" id="KW-0328">Glycosyltransferase</keyword>
<dbReference type="GO" id="GO:0006206">
    <property type="term" value="P:pyrimidine nucleobase metabolic process"/>
    <property type="evidence" value="ECO:0007669"/>
    <property type="project" value="InterPro"/>
</dbReference>
<evidence type="ECO:0000259" key="4">
    <source>
        <dbReference type="SMART" id="SM00941"/>
    </source>
</evidence>
<dbReference type="NCBIfam" id="NF003338">
    <property type="entry name" value="PRK04350.1"/>
    <property type="match status" value="1"/>
</dbReference>
<dbReference type="InterPro" id="IPR000312">
    <property type="entry name" value="Glycosyl_Trfase_fam3"/>
</dbReference>
<keyword evidence="2" id="KW-0808">Transferase</keyword>
<dbReference type="PANTHER" id="PTHR10515:SF0">
    <property type="entry name" value="THYMIDINE PHOSPHORYLASE"/>
    <property type="match status" value="1"/>
</dbReference>
<dbReference type="InterPro" id="IPR000053">
    <property type="entry name" value="Thymidine/pyrmidine_PPase"/>
</dbReference>
<dbReference type="Pfam" id="PF00591">
    <property type="entry name" value="Glycos_transf_3"/>
    <property type="match status" value="1"/>
</dbReference>
<dbReference type="EC" id="2.4.2.57" evidence="3"/>
<dbReference type="NCBIfam" id="TIGR03327">
    <property type="entry name" value="AMP_phos"/>
    <property type="match status" value="1"/>
</dbReference>
<dbReference type="InterPro" id="IPR013102">
    <property type="entry name" value="PYNP_C"/>
</dbReference>
<dbReference type="Pfam" id="PF07831">
    <property type="entry name" value="PYNP_C"/>
    <property type="match status" value="1"/>
</dbReference>
<dbReference type="InterPro" id="IPR017713">
    <property type="entry name" value="AMP_phosphorylase"/>
</dbReference>
<dbReference type="GO" id="GO:0005829">
    <property type="term" value="C:cytosol"/>
    <property type="evidence" value="ECO:0007669"/>
    <property type="project" value="TreeGrafter"/>
</dbReference>
<dbReference type="Gene3D" id="3.40.1030.10">
    <property type="entry name" value="Nucleoside phosphorylase/phosphoribosyltransferase catalytic domain"/>
    <property type="match status" value="1"/>
</dbReference>
<dbReference type="InterPro" id="IPR013466">
    <property type="entry name" value="Thymidine/AMP_Pase"/>
</dbReference>
<dbReference type="SUPFAM" id="SSF47648">
    <property type="entry name" value="Nucleoside phosphorylase/phosphoribosyltransferase N-terminal domain"/>
    <property type="match status" value="1"/>
</dbReference>
<dbReference type="NCBIfam" id="TIGR02645">
    <property type="entry name" value="ARCH_P_rylase"/>
    <property type="match status" value="1"/>
</dbReference>
<dbReference type="InterPro" id="IPR035902">
    <property type="entry name" value="Nuc_phospho_transferase"/>
</dbReference>
<organism evidence="5">
    <name type="scientific">uncultured Aenigmarchaeota archaeon</name>
    <dbReference type="NCBI Taxonomy" id="1462426"/>
    <lineage>
        <taxon>Archaea</taxon>
        <taxon>Candidatus Aenigmatarchaeota</taxon>
        <taxon>environmental samples</taxon>
    </lineage>
</organism>
<dbReference type="Gene3D" id="3.90.1170.30">
    <property type="entry name" value="Pyrimidine nucleoside phosphorylase-like, C-terminal domain"/>
    <property type="match status" value="1"/>
</dbReference>
<dbReference type="Pfam" id="PF02885">
    <property type="entry name" value="Glycos_trans_3N"/>
    <property type="match status" value="1"/>
</dbReference>
<proteinExistence type="predicted"/>
<protein>
    <recommendedName>
        <fullName evidence="3">AMP phosphorylase</fullName>
        <ecNumber evidence="3">2.4.2.57</ecNumber>
    </recommendedName>
</protein>
<evidence type="ECO:0000256" key="1">
    <source>
        <dbReference type="ARBA" id="ARBA00022676"/>
    </source>
</evidence>
<evidence type="ECO:0000256" key="2">
    <source>
        <dbReference type="ARBA" id="ARBA00022679"/>
    </source>
</evidence>
<evidence type="ECO:0000256" key="3">
    <source>
        <dbReference type="NCBIfam" id="TIGR03327"/>
    </source>
</evidence>
<dbReference type="InterPro" id="IPR036320">
    <property type="entry name" value="Glycosyl_Trfase_fam3_N_dom_sf"/>
</dbReference>
<dbReference type="GO" id="GO:0016763">
    <property type="term" value="F:pentosyltransferase activity"/>
    <property type="evidence" value="ECO:0007669"/>
    <property type="project" value="InterPro"/>
</dbReference>
<dbReference type="PANTHER" id="PTHR10515">
    <property type="entry name" value="THYMIDINE PHOSPHORYLASE"/>
    <property type="match status" value="1"/>
</dbReference>
<sequence>MKMKVKVLELNAGGKMIGIVNEKDALELGVHPLDKIVLTKGNRKVTVTVDTTRNFIKPGTIVLYHDLKKIIKIRSGDKVYVEPRKPLVSKLYIRKKTDGHELTCLELRTIVDDVIAHNLNDLELASFITALHIHGLTLDESISLSKAMIETGKRLKFPGTVVDKHSIGGVPGDKTSMLVVPIIAASGLTIPKTSSRSITSPSGTADRMEILAPVDLHIDEIKKVIRKTKGCLVWGGSVDLAPADDLFIRIEHPLGLDPLLLPSVMSKKKSVGCKYLVIDIPTGTGAKINNREEAEKLARDFIEIGKSMGIKVDCAVTRGDQPVGYAVGPALEAREALEVVMNMKQSDVFDKATSVAGMLLGMAGKGNRKIAELMVKSGKAERKLREIIEAQGGDPKVKPEDIDVGPYSFTVRSRLGGTVSSISNAALVDICRAAGTPKDRGAGVLLSKKISDSVKEGEALFTIFAEKRQKLNAAIKTAKSYEIYGILSGRRKMLVEKI</sequence>
<dbReference type="InterPro" id="IPR017459">
    <property type="entry name" value="Glycosyl_Trfase_fam3_N_dom"/>
</dbReference>
<dbReference type="EMBL" id="LR131613">
    <property type="protein sequence ID" value="VDS11001.1"/>
    <property type="molecule type" value="Genomic_DNA"/>
</dbReference>
<dbReference type="GO" id="GO:0046125">
    <property type="term" value="P:pyrimidine deoxyribonucleoside metabolic process"/>
    <property type="evidence" value="ECO:0007669"/>
    <property type="project" value="InterPro"/>
</dbReference>
<dbReference type="SMART" id="SM00941">
    <property type="entry name" value="PYNP_C"/>
    <property type="match status" value="1"/>
</dbReference>